<dbReference type="AlphaFoldDB" id="A0A9P0C9Q7"/>
<sequence length="139" mass="16211">MVDVIPSRRKVKGSRRSGTLHYYLKKGTEKKKVCKMFLSTLNVGEWMVRQYAKKDNGMNMPAGNIQTPGGNRKSTDGSRLVLRKFLLDIPKMESHYCRARTNKLYLEPVFKNKAEFYREYKNYCLSSQKGFLLITVFIE</sequence>
<accession>A0A9P0C9Q7</accession>
<evidence type="ECO:0000313" key="2">
    <source>
        <dbReference type="Proteomes" id="UP001153636"/>
    </source>
</evidence>
<proteinExistence type="predicted"/>
<evidence type="ECO:0000313" key="1">
    <source>
        <dbReference type="EMBL" id="CAH1099582.1"/>
    </source>
</evidence>
<dbReference type="OrthoDB" id="6772076at2759"/>
<keyword evidence="2" id="KW-1185">Reference proteome</keyword>
<dbReference type="PANTHER" id="PTHR10773">
    <property type="entry name" value="DNA-DIRECTED RNA POLYMERASES I, II, AND III SUBUNIT RPABC2"/>
    <property type="match status" value="1"/>
</dbReference>
<gene>
    <name evidence="1" type="ORF">PSYICH_LOCUS784</name>
</gene>
<reference evidence="1" key="1">
    <citation type="submission" date="2022-01" db="EMBL/GenBank/DDBJ databases">
        <authorList>
            <person name="King R."/>
        </authorList>
    </citation>
    <scope>NUCLEOTIDE SEQUENCE</scope>
</reference>
<name>A0A9P0C9Q7_9CUCU</name>
<dbReference type="PANTHER" id="PTHR10773:SF19">
    <property type="match status" value="1"/>
</dbReference>
<protein>
    <submittedName>
        <fullName evidence="1">Uncharacterized protein</fullName>
    </submittedName>
</protein>
<dbReference type="Proteomes" id="UP001153636">
    <property type="component" value="Chromosome 1"/>
</dbReference>
<dbReference type="EMBL" id="OV651813">
    <property type="protein sequence ID" value="CAH1099582.1"/>
    <property type="molecule type" value="Genomic_DNA"/>
</dbReference>
<organism evidence="1 2">
    <name type="scientific">Psylliodes chrysocephalus</name>
    <dbReference type="NCBI Taxonomy" id="3402493"/>
    <lineage>
        <taxon>Eukaryota</taxon>
        <taxon>Metazoa</taxon>
        <taxon>Ecdysozoa</taxon>
        <taxon>Arthropoda</taxon>
        <taxon>Hexapoda</taxon>
        <taxon>Insecta</taxon>
        <taxon>Pterygota</taxon>
        <taxon>Neoptera</taxon>
        <taxon>Endopterygota</taxon>
        <taxon>Coleoptera</taxon>
        <taxon>Polyphaga</taxon>
        <taxon>Cucujiformia</taxon>
        <taxon>Chrysomeloidea</taxon>
        <taxon>Chrysomelidae</taxon>
        <taxon>Galerucinae</taxon>
        <taxon>Alticini</taxon>
        <taxon>Psylliodes</taxon>
    </lineage>
</organism>